<feature type="transmembrane region" description="Helical" evidence="2">
    <location>
        <begin position="216"/>
        <end position="238"/>
    </location>
</feature>
<feature type="transmembrane region" description="Helical" evidence="2">
    <location>
        <begin position="172"/>
        <end position="195"/>
    </location>
</feature>
<keyword evidence="2" id="KW-0472">Membrane</keyword>
<feature type="transmembrane region" description="Helical" evidence="2">
    <location>
        <begin position="97"/>
        <end position="116"/>
    </location>
</feature>
<feature type="transmembrane region" description="Helical" evidence="2">
    <location>
        <begin position="122"/>
        <end position="142"/>
    </location>
</feature>
<sequence>MDDAPIGKASRAGAGIVGLAAGYFAAYVPYSALVKALSNGDVPGTEGPVGGLVLLPAAALGQLAAMPVFLSVAGWWRYAHRRTIAGRRVVTPGPAMLRASLWTALIVGATTLNYTFPGASILLMLLLMRGGVLILAPVMDLLRRRTVRAASWAALGLSLAAVAVALGDVEGYGLGLGAALSVGLYLAGYAGRFAVMSAVAKRGERERDRRYFVDEHIGTPVVLVLLCAVPAAVGAGAWGAELREGFTGFLLTPAAVPAFLVGVLYEAVFVLGTWIYLDRREFTWAVPANRCASLLAGVVASFGLTALAGLPRPGDAELLALAFIGAASAVLALPGAGRGGTPPERPDRPARLAAGRPGGGASR</sequence>
<organism evidence="3 4">
    <name type="scientific">Streptomyces boetiae</name>
    <dbReference type="NCBI Taxonomy" id="3075541"/>
    <lineage>
        <taxon>Bacteria</taxon>
        <taxon>Bacillati</taxon>
        <taxon>Actinomycetota</taxon>
        <taxon>Actinomycetes</taxon>
        <taxon>Kitasatosporales</taxon>
        <taxon>Streptomycetaceae</taxon>
        <taxon>Streptomyces</taxon>
    </lineage>
</organism>
<feature type="region of interest" description="Disordered" evidence="1">
    <location>
        <begin position="336"/>
        <end position="363"/>
    </location>
</feature>
<accession>A0ABU2LEQ1</accession>
<feature type="transmembrane region" description="Helical" evidence="2">
    <location>
        <begin position="258"/>
        <end position="277"/>
    </location>
</feature>
<gene>
    <name evidence="3" type="ORF">RM780_24365</name>
</gene>
<evidence type="ECO:0000313" key="3">
    <source>
        <dbReference type="EMBL" id="MDT0310064.1"/>
    </source>
</evidence>
<keyword evidence="2" id="KW-0812">Transmembrane</keyword>
<evidence type="ECO:0000313" key="4">
    <source>
        <dbReference type="Proteomes" id="UP001183388"/>
    </source>
</evidence>
<dbReference type="RefSeq" id="WP_311633037.1">
    <property type="nucleotide sequence ID" value="NZ_JAVREN010000054.1"/>
</dbReference>
<proteinExistence type="predicted"/>
<evidence type="ECO:0000256" key="1">
    <source>
        <dbReference type="SAM" id="MobiDB-lite"/>
    </source>
</evidence>
<feature type="transmembrane region" description="Helical" evidence="2">
    <location>
        <begin position="149"/>
        <end position="166"/>
    </location>
</feature>
<dbReference type="Proteomes" id="UP001183388">
    <property type="component" value="Unassembled WGS sequence"/>
</dbReference>
<comment type="caution">
    <text evidence="3">The sequence shown here is derived from an EMBL/GenBank/DDBJ whole genome shotgun (WGS) entry which is preliminary data.</text>
</comment>
<keyword evidence="4" id="KW-1185">Reference proteome</keyword>
<evidence type="ECO:0000256" key="2">
    <source>
        <dbReference type="SAM" id="Phobius"/>
    </source>
</evidence>
<feature type="transmembrane region" description="Helical" evidence="2">
    <location>
        <begin position="289"/>
        <end position="310"/>
    </location>
</feature>
<feature type="transmembrane region" description="Helical" evidence="2">
    <location>
        <begin position="53"/>
        <end position="76"/>
    </location>
</feature>
<dbReference type="EMBL" id="JAVREN010000054">
    <property type="protein sequence ID" value="MDT0310064.1"/>
    <property type="molecule type" value="Genomic_DNA"/>
</dbReference>
<keyword evidence="2" id="KW-1133">Transmembrane helix</keyword>
<reference evidence="4" key="1">
    <citation type="submission" date="2023-07" db="EMBL/GenBank/DDBJ databases">
        <title>30 novel species of actinomycetes from the DSMZ collection.</title>
        <authorList>
            <person name="Nouioui I."/>
        </authorList>
    </citation>
    <scope>NUCLEOTIDE SEQUENCE [LARGE SCALE GENOMIC DNA]</scope>
    <source>
        <strain evidence="4">DSM 44917</strain>
    </source>
</reference>
<feature type="transmembrane region" description="Helical" evidence="2">
    <location>
        <begin position="316"/>
        <end position="336"/>
    </location>
</feature>
<name>A0ABU2LEQ1_9ACTN</name>
<protein>
    <recommendedName>
        <fullName evidence="5">EamA domain-containing protein</fullName>
    </recommendedName>
</protein>
<evidence type="ECO:0008006" key="5">
    <source>
        <dbReference type="Google" id="ProtNLM"/>
    </source>
</evidence>
<feature type="transmembrane region" description="Helical" evidence="2">
    <location>
        <begin position="12"/>
        <end position="33"/>
    </location>
</feature>